<accession>A0A6P5G4B7</accession>
<dbReference type="OrthoDB" id="272411at2759"/>
<evidence type="ECO:0000259" key="4">
    <source>
        <dbReference type="Pfam" id="PF19038"/>
    </source>
</evidence>
<reference evidence="5" key="1">
    <citation type="journal article" date="2015" name="Nat. Genet.">
        <title>The pineapple genome and the evolution of CAM photosynthesis.</title>
        <authorList>
            <person name="Ming R."/>
            <person name="VanBuren R."/>
            <person name="Wai C.M."/>
            <person name="Tang H."/>
            <person name="Schatz M.C."/>
            <person name="Bowers J.E."/>
            <person name="Lyons E."/>
            <person name="Wang M.L."/>
            <person name="Chen J."/>
            <person name="Biggers E."/>
            <person name="Zhang J."/>
            <person name="Huang L."/>
            <person name="Zhang L."/>
            <person name="Miao W."/>
            <person name="Zhang J."/>
            <person name="Ye Z."/>
            <person name="Miao C."/>
            <person name="Lin Z."/>
            <person name="Wang H."/>
            <person name="Zhou H."/>
            <person name="Yim W.C."/>
            <person name="Priest H.D."/>
            <person name="Zheng C."/>
            <person name="Woodhouse M."/>
            <person name="Edger P.P."/>
            <person name="Guyot R."/>
            <person name="Guo H.B."/>
            <person name="Guo H."/>
            <person name="Zheng G."/>
            <person name="Singh R."/>
            <person name="Sharma A."/>
            <person name="Min X."/>
            <person name="Zheng Y."/>
            <person name="Lee H."/>
            <person name="Gurtowski J."/>
            <person name="Sedlazeck F.J."/>
            <person name="Harkess A."/>
            <person name="McKain M.R."/>
            <person name="Liao Z."/>
            <person name="Fang J."/>
            <person name="Liu J."/>
            <person name="Zhang X."/>
            <person name="Zhang Q."/>
            <person name="Hu W."/>
            <person name="Qin Y."/>
            <person name="Wang K."/>
            <person name="Chen L.Y."/>
            <person name="Shirley N."/>
            <person name="Lin Y.R."/>
            <person name="Liu L.Y."/>
            <person name="Hernandez A.G."/>
            <person name="Wright C.L."/>
            <person name="Bulone V."/>
            <person name="Tuskan G.A."/>
            <person name="Heath K."/>
            <person name="Zee F."/>
            <person name="Moore P.H."/>
            <person name="Sunkar R."/>
            <person name="Leebens-Mack J.H."/>
            <person name="Mockler T."/>
            <person name="Bennetzen J.L."/>
            <person name="Freeling M."/>
            <person name="Sankoff D."/>
            <person name="Paterson A.H."/>
            <person name="Zhu X."/>
            <person name="Yang X."/>
            <person name="Smith J.A."/>
            <person name="Cushman J.C."/>
            <person name="Paull R.E."/>
            <person name="Yu Q."/>
        </authorList>
    </citation>
    <scope>NUCLEOTIDE SEQUENCE [LARGE SCALE GENOMIC DNA]</scope>
    <source>
        <strain evidence="5">cv. F153</strain>
    </source>
</reference>
<reference evidence="6" key="2">
    <citation type="submission" date="2025-08" db="UniProtKB">
        <authorList>
            <consortium name="RefSeq"/>
        </authorList>
    </citation>
    <scope>IDENTIFICATION</scope>
    <source>
        <tissue evidence="6">Leaf</tissue>
    </source>
</reference>
<protein>
    <recommendedName>
        <fullName evidence="1">Vacuolar fusion protein MON1 homolog</fullName>
    </recommendedName>
</protein>
<dbReference type="PRINTS" id="PR01546">
    <property type="entry name" value="YEAST73DUF"/>
</dbReference>
<evidence type="ECO:0000256" key="1">
    <source>
        <dbReference type="RuleBase" id="RU367048"/>
    </source>
</evidence>
<dbReference type="AlphaFoldDB" id="A0A6P5G4B7"/>
<dbReference type="Proteomes" id="UP000515123">
    <property type="component" value="Linkage group 14"/>
</dbReference>
<proteinExistence type="inferred from homology"/>
<comment type="similarity">
    <text evidence="1">Belongs to the MON1/SAND family.</text>
</comment>
<dbReference type="Pfam" id="PF19038">
    <property type="entry name" value="Fuz_longin_3"/>
    <property type="match status" value="1"/>
</dbReference>
<dbReference type="RefSeq" id="XP_020103431.1">
    <property type="nucleotide sequence ID" value="XM_020247842.1"/>
</dbReference>
<dbReference type="GeneID" id="109720609"/>
<dbReference type="PANTHER" id="PTHR13027">
    <property type="entry name" value="SAND PROTEIN-RELATED"/>
    <property type="match status" value="1"/>
</dbReference>
<name>A0A6P5G4B7_ANACO</name>
<dbReference type="GO" id="GO:0016192">
    <property type="term" value="P:vesicle-mediated transport"/>
    <property type="evidence" value="ECO:0007669"/>
    <property type="project" value="InterPro"/>
</dbReference>
<dbReference type="InterPro" id="IPR004353">
    <property type="entry name" value="Mon1"/>
</dbReference>
<feature type="domain" description="FUZ/MON1/HPS1 third Longin" evidence="4">
    <location>
        <begin position="352"/>
        <end position="451"/>
    </location>
</feature>
<feature type="region of interest" description="Disordered" evidence="2">
    <location>
        <begin position="1"/>
        <end position="82"/>
    </location>
</feature>
<evidence type="ECO:0000259" key="3">
    <source>
        <dbReference type="Pfam" id="PF19036"/>
    </source>
</evidence>
<dbReference type="InterPro" id="IPR043972">
    <property type="entry name" value="FUZ/MON1/HPS1_longin_1"/>
</dbReference>
<sequence>MDYDPGLPPRDHGDSNDPNPSFDHGPVAAEIEGSSNAEANHQRGRNGRAPSDLCSGGEIETEEEEEEEEGFRSPGNSGYYGEGEISSALARIEEVDDGRNSAEIWARWKHHSNEDDASASWRKRKKHFFILSHSGKPIYSRYGDEHKLAGFSATLQAIISVVEISGDHVKLIRAGNHQVVFLVKGPIYLVCISCTKEPCEELMGQLELIYGQVISLVGAQDASLHPDDMLLLANFILSSESFRTTETFSPICLPRYNPMAFLYAYIHFFDVDTYLTLLTTSSEAFYHLKDCRIRIENVLSKSKVLIEIQRSILEGGLFVEDLPFGVSLQSGGVDAKMSESLSSFMGLGVPGGLWHFIYKSIYLDQYVSSEFSPPVSNSNQQKRLLRAYQRLYASMHDIGNSSHKTQFRRDNDYVLLCWITPDFELYAAFDPLADKVLAVDICNKVCQWVRDLENEIFFLGASPFSW</sequence>
<dbReference type="InterPro" id="IPR043970">
    <property type="entry name" value="FUZ/MON1/HPS1_longin_3"/>
</dbReference>
<feature type="compositionally biased region" description="Acidic residues" evidence="2">
    <location>
        <begin position="59"/>
        <end position="69"/>
    </location>
</feature>
<dbReference type="Pfam" id="PF19036">
    <property type="entry name" value="Fuz_longin_1"/>
    <property type="match status" value="1"/>
</dbReference>
<feature type="domain" description="FUZ/MON1/HPS1 first Longin" evidence="3">
    <location>
        <begin position="126"/>
        <end position="221"/>
    </location>
</feature>
<gene>
    <name evidence="6" type="primary">LOC109720609</name>
</gene>
<evidence type="ECO:0000313" key="5">
    <source>
        <dbReference type="Proteomes" id="UP000515123"/>
    </source>
</evidence>
<organism evidence="5 6">
    <name type="scientific">Ananas comosus</name>
    <name type="common">Pineapple</name>
    <name type="synonym">Ananas ananas</name>
    <dbReference type="NCBI Taxonomy" id="4615"/>
    <lineage>
        <taxon>Eukaryota</taxon>
        <taxon>Viridiplantae</taxon>
        <taxon>Streptophyta</taxon>
        <taxon>Embryophyta</taxon>
        <taxon>Tracheophyta</taxon>
        <taxon>Spermatophyta</taxon>
        <taxon>Magnoliopsida</taxon>
        <taxon>Liliopsida</taxon>
        <taxon>Poales</taxon>
        <taxon>Bromeliaceae</taxon>
        <taxon>Bromelioideae</taxon>
        <taxon>Ananas</taxon>
    </lineage>
</organism>
<dbReference type="GO" id="GO:0006623">
    <property type="term" value="P:protein targeting to vacuole"/>
    <property type="evidence" value="ECO:0007669"/>
    <property type="project" value="UniProtKB-UniRule"/>
</dbReference>
<evidence type="ECO:0000313" key="6">
    <source>
        <dbReference type="RefSeq" id="XP_020103431.1"/>
    </source>
</evidence>
<dbReference type="PANTHER" id="PTHR13027:SF7">
    <property type="entry name" value="VACUOLAR FUSION PROTEIN MON1 HOMOLOG"/>
    <property type="match status" value="1"/>
</dbReference>
<keyword evidence="5" id="KW-1185">Reference proteome</keyword>
<comment type="function">
    <text evidence="1">Plays an important role in membrane trafficking through the secretory apparatus.</text>
</comment>
<evidence type="ECO:0000256" key="2">
    <source>
        <dbReference type="SAM" id="MobiDB-lite"/>
    </source>
</evidence>